<dbReference type="GO" id="GO:0000175">
    <property type="term" value="F:3'-5'-RNA exonuclease activity"/>
    <property type="evidence" value="ECO:0007669"/>
    <property type="project" value="InterPro"/>
</dbReference>
<evidence type="ECO:0000256" key="1">
    <source>
        <dbReference type="ARBA" id="ARBA00022722"/>
    </source>
</evidence>
<dbReference type="AlphaFoldDB" id="A0A6P4XI47"/>
<feature type="compositionally biased region" description="Basic residues" evidence="3">
    <location>
        <begin position="23"/>
        <end position="32"/>
    </location>
</feature>
<dbReference type="RefSeq" id="XP_019616210.1">
    <property type="nucleotide sequence ID" value="XM_019760651.1"/>
</dbReference>
<evidence type="ECO:0000256" key="3">
    <source>
        <dbReference type="SAM" id="MobiDB-lite"/>
    </source>
</evidence>
<organism evidence="4 5">
    <name type="scientific">Branchiostoma belcheri</name>
    <name type="common">Amphioxus</name>
    <dbReference type="NCBI Taxonomy" id="7741"/>
    <lineage>
        <taxon>Eukaryota</taxon>
        <taxon>Metazoa</taxon>
        <taxon>Chordata</taxon>
        <taxon>Cephalochordata</taxon>
        <taxon>Leptocardii</taxon>
        <taxon>Amphioxiformes</taxon>
        <taxon>Branchiostomatidae</taxon>
        <taxon>Branchiostoma</taxon>
    </lineage>
</organism>
<dbReference type="OrthoDB" id="6159600at2759"/>
<reference evidence="5" key="1">
    <citation type="submission" date="2025-08" db="UniProtKB">
        <authorList>
            <consortium name="RefSeq"/>
        </authorList>
    </citation>
    <scope>IDENTIFICATION</scope>
    <source>
        <tissue evidence="5">Gonad</tissue>
    </source>
</reference>
<dbReference type="PANTHER" id="PTHR11046">
    <property type="entry name" value="OLIGORIBONUCLEASE, MITOCHONDRIAL"/>
    <property type="match status" value="1"/>
</dbReference>
<dbReference type="KEGG" id="bbel:109463788"/>
<accession>A0A6P4XI47</accession>
<dbReference type="PANTHER" id="PTHR11046:SF29">
    <property type="match status" value="1"/>
</dbReference>
<evidence type="ECO:0000313" key="5">
    <source>
        <dbReference type="RefSeq" id="XP_019616210.1"/>
    </source>
</evidence>
<protein>
    <submittedName>
        <fullName evidence="5">Uncharacterized protein LOC109463788</fullName>
    </submittedName>
</protein>
<evidence type="ECO:0000256" key="2">
    <source>
        <dbReference type="SAM" id="Coils"/>
    </source>
</evidence>
<feature type="region of interest" description="Disordered" evidence="3">
    <location>
        <begin position="1"/>
        <end position="32"/>
    </location>
</feature>
<keyword evidence="4" id="KW-1185">Reference proteome</keyword>
<gene>
    <name evidence="5" type="primary">LOC109463788</name>
</gene>
<proteinExistence type="predicted"/>
<keyword evidence="1" id="KW-0378">Hydrolase</keyword>
<evidence type="ECO:0000313" key="4">
    <source>
        <dbReference type="Proteomes" id="UP000515135"/>
    </source>
</evidence>
<feature type="coiled-coil region" evidence="2">
    <location>
        <begin position="88"/>
        <end position="122"/>
    </location>
</feature>
<keyword evidence="1" id="KW-0540">Nuclease</keyword>
<sequence length="497" mass="56516">MRRKEKNLKQREEKLRLEEKEKKKARNLSRKLTRRDTEIKKLKEELSGLGENAVQLGERLSKETLKKEKLRKQVAYHRTRKSVQQESISAMKKDMQDLKKANAQLESQLQHAELELELALSNRHQIALREGSHPSSAYTNRVRHCIMKLYSHEVSSHNVSQVIHDVLTTLCQYDVSIDDLPGETFCQQIRQESGVVSRCQVVQEMEDCADATLHSDATSHDQVKYTGYQLTTGQGQHRTAGIIKMSSGQSSEQLEGLNFVLRKLAMLSKSADDCTQHSKKLLSKIKNTMGDGAASQKRFNELLEAYREEILPDVVENWEELDAEVKESMCTMNHMYCQLHALVGFATYADEALQSLENIWRETSGKLGVEKLREFQNKDGEYIWGKGDSATQRLIRTVCNSMAPRGNQQAGCMGEFSTYLSLKGSKRTSLLKPFKGNRFNILFECAAGVYHHRKDIQNMFGEGHHKAGNRLLRAVLADISSPHFRPVVGLLVSYTAM</sequence>
<name>A0A6P4XI47_BRABE</name>
<dbReference type="InterPro" id="IPR022894">
    <property type="entry name" value="Oligoribonuclease"/>
</dbReference>
<dbReference type="GeneID" id="109463788"/>
<dbReference type="Proteomes" id="UP000515135">
    <property type="component" value="Unplaced"/>
</dbReference>
<keyword evidence="2" id="KW-0175">Coiled coil</keyword>
<feature type="compositionally biased region" description="Basic and acidic residues" evidence="3">
    <location>
        <begin position="7"/>
        <end position="22"/>
    </location>
</feature>